<proteinExistence type="predicted"/>
<protein>
    <submittedName>
        <fullName evidence="2">Phosphoadenosine phosphosulfate reductase family protein</fullName>
    </submittedName>
</protein>
<dbReference type="GO" id="GO:0003824">
    <property type="term" value="F:catalytic activity"/>
    <property type="evidence" value="ECO:0007669"/>
    <property type="project" value="InterPro"/>
</dbReference>
<dbReference type="Pfam" id="PF01507">
    <property type="entry name" value="PAPS_reduct"/>
    <property type="match status" value="1"/>
</dbReference>
<dbReference type="InterPro" id="IPR002500">
    <property type="entry name" value="PAPS_reduct_dom"/>
</dbReference>
<evidence type="ECO:0000259" key="1">
    <source>
        <dbReference type="Pfam" id="PF01507"/>
    </source>
</evidence>
<organism evidence="2 3">
    <name type="scientific">Agathobacter rectalis</name>
    <dbReference type="NCBI Taxonomy" id="39491"/>
    <lineage>
        <taxon>Bacteria</taxon>
        <taxon>Bacillati</taxon>
        <taxon>Bacillota</taxon>
        <taxon>Clostridia</taxon>
        <taxon>Lachnospirales</taxon>
        <taxon>Lachnospiraceae</taxon>
        <taxon>Agathobacter</taxon>
    </lineage>
</organism>
<dbReference type="EMBL" id="JAJFBX010000034">
    <property type="protein sequence ID" value="MCC2748394.1"/>
    <property type="molecule type" value="Genomic_DNA"/>
</dbReference>
<dbReference type="SUPFAM" id="SSF52402">
    <property type="entry name" value="Adenine nucleotide alpha hydrolases-like"/>
    <property type="match status" value="1"/>
</dbReference>
<gene>
    <name evidence="2" type="ORF">LK487_15435</name>
</gene>
<dbReference type="Proteomes" id="UP001197847">
    <property type="component" value="Unassembled WGS sequence"/>
</dbReference>
<dbReference type="Gene3D" id="3.40.50.620">
    <property type="entry name" value="HUPs"/>
    <property type="match status" value="1"/>
</dbReference>
<comment type="caution">
    <text evidence="2">The sequence shown here is derived from an EMBL/GenBank/DDBJ whole genome shotgun (WGS) entry which is preliminary data.</text>
</comment>
<evidence type="ECO:0000313" key="2">
    <source>
        <dbReference type="EMBL" id="MCC2748394.1"/>
    </source>
</evidence>
<accession>A0AAW4WT59</accession>
<dbReference type="InterPro" id="IPR014729">
    <property type="entry name" value="Rossmann-like_a/b/a_fold"/>
</dbReference>
<dbReference type="AlphaFoldDB" id="A0AAW4WT59"/>
<feature type="domain" description="Phosphoadenosine phosphosulphate reductase" evidence="1">
    <location>
        <begin position="3"/>
        <end position="160"/>
    </location>
</feature>
<sequence length="239" mass="27335">MNIVSFGGGTNSAAMLVGLHQHGIPVDLILFADTGAEQPHTYCFIETMNEWLAAHNMPSIITVENVDRFGNRLSLETECLRSQTLPSIAYGYKRCSQKHKIAPQGKFCNNYPPCRAVWASGERVTRFLGYDAGEIRRYNHSKTYDAKDKKYHNRYPLIEWGWSRTDCVRVLEAADLPQPGKSSCFFCPSMKREEIMLLKEQHPDLYARAIAIEDNARPRLEKVKGLGRNYAWKDRFGKE</sequence>
<name>A0AAW4WT59_9FIRM</name>
<evidence type="ECO:0000313" key="3">
    <source>
        <dbReference type="Proteomes" id="UP001197847"/>
    </source>
</evidence>
<reference evidence="2" key="1">
    <citation type="submission" date="2021-10" db="EMBL/GenBank/DDBJ databases">
        <title>Collection of gut derived symbiotic bacterial strains cultured from healthy donors.</title>
        <authorList>
            <person name="Lin H."/>
            <person name="Littmann E."/>
            <person name="Claire K."/>
            <person name="Pamer E."/>
        </authorList>
    </citation>
    <scope>NUCLEOTIDE SEQUENCE</scope>
    <source>
        <strain evidence="2">MSK.22.92</strain>
    </source>
</reference>